<organism evidence="2 3">
    <name type="scientific">Streptomyces lanatus</name>
    <dbReference type="NCBI Taxonomy" id="66900"/>
    <lineage>
        <taxon>Bacteria</taxon>
        <taxon>Bacillati</taxon>
        <taxon>Actinomycetota</taxon>
        <taxon>Actinomycetes</taxon>
        <taxon>Kitasatosporales</taxon>
        <taxon>Streptomycetaceae</taxon>
        <taxon>Streptomyces</taxon>
    </lineage>
</organism>
<keyword evidence="1" id="KW-0732">Signal</keyword>
<comment type="caution">
    <text evidence="2">The sequence shown here is derived from an EMBL/GenBank/DDBJ whole genome shotgun (WGS) entry which is preliminary data.</text>
</comment>
<sequence>MRTRAAAAAGTATAALLLTLVGSPSAHAEAAPVITKVVVNKGRNIVVGPTAVTSFSAQITAKYTGGVSTASVNLWHGASYADADRYLSYDVPRCTTSGTTTTCSMNFQVKADTRDMTNVVSNAQAGSWHIAAWAYGRDRTHTAAYDYARTKVQRASKLTVNASPEPVKKGRKITVTGALTRANWDSHKWAGYSGQSVKLQYRPKNSTTYTTLKTLTTSSTGGLSGTVTATADGYYRFTFAGTSTTPAATPAGDYVDVT</sequence>
<reference evidence="2 3" key="1">
    <citation type="submission" date="2024-06" db="EMBL/GenBank/DDBJ databases">
        <title>The Natural Products Discovery Center: Release of the First 8490 Sequenced Strains for Exploring Actinobacteria Biosynthetic Diversity.</title>
        <authorList>
            <person name="Kalkreuter E."/>
            <person name="Kautsar S.A."/>
            <person name="Yang D."/>
            <person name="Bader C.D."/>
            <person name="Teijaro C.N."/>
            <person name="Fluegel L."/>
            <person name="Davis C.M."/>
            <person name="Simpson J.R."/>
            <person name="Lauterbach L."/>
            <person name="Steele A.D."/>
            <person name="Gui C."/>
            <person name="Meng S."/>
            <person name="Li G."/>
            <person name="Viehrig K."/>
            <person name="Ye F."/>
            <person name="Su P."/>
            <person name="Kiefer A.F."/>
            <person name="Nichols A."/>
            <person name="Cepeda A.J."/>
            <person name="Yan W."/>
            <person name="Fan B."/>
            <person name="Jiang Y."/>
            <person name="Adhikari A."/>
            <person name="Zheng C.-J."/>
            <person name="Schuster L."/>
            <person name="Cowan T.M."/>
            <person name="Smanski M.J."/>
            <person name="Chevrette M.G."/>
            <person name="De Carvalho L.P.S."/>
            <person name="Shen B."/>
        </authorList>
    </citation>
    <scope>NUCLEOTIDE SEQUENCE [LARGE SCALE GENOMIC DNA]</scope>
    <source>
        <strain evidence="2 3">NPDC000155</strain>
    </source>
</reference>
<proteinExistence type="predicted"/>
<accession>A0ABV1Y126</accession>
<feature type="signal peptide" evidence="1">
    <location>
        <begin position="1"/>
        <end position="28"/>
    </location>
</feature>
<dbReference type="RefSeq" id="WP_190074289.1">
    <property type="nucleotide sequence ID" value="NZ_BNBM01000018.1"/>
</dbReference>
<name>A0ABV1Y126_9ACTN</name>
<keyword evidence="3" id="KW-1185">Reference proteome</keyword>
<feature type="chain" id="PRO_5046907796" evidence="1">
    <location>
        <begin position="29"/>
        <end position="258"/>
    </location>
</feature>
<gene>
    <name evidence="2" type="ORF">ABT384_33225</name>
</gene>
<protein>
    <submittedName>
        <fullName evidence="2">Calcium-binding protein</fullName>
    </submittedName>
</protein>
<evidence type="ECO:0000256" key="1">
    <source>
        <dbReference type="SAM" id="SignalP"/>
    </source>
</evidence>
<evidence type="ECO:0000313" key="3">
    <source>
        <dbReference type="Proteomes" id="UP001486207"/>
    </source>
</evidence>
<dbReference type="EMBL" id="JBEPFB010000018">
    <property type="protein sequence ID" value="MER7377496.1"/>
    <property type="molecule type" value="Genomic_DNA"/>
</dbReference>
<dbReference type="Proteomes" id="UP001486207">
    <property type="component" value="Unassembled WGS sequence"/>
</dbReference>
<evidence type="ECO:0000313" key="2">
    <source>
        <dbReference type="EMBL" id="MER7377496.1"/>
    </source>
</evidence>